<evidence type="ECO:0000313" key="2">
    <source>
        <dbReference type="EMBL" id="KDR70068.1"/>
    </source>
</evidence>
<reference evidence="3" key="1">
    <citation type="journal article" date="2014" name="Proc. Natl. Acad. Sci. U.S.A.">
        <title>Extensive sampling of basidiomycete genomes demonstrates inadequacy of the white-rot/brown-rot paradigm for wood decay fungi.</title>
        <authorList>
            <person name="Riley R."/>
            <person name="Salamov A.A."/>
            <person name="Brown D.W."/>
            <person name="Nagy L.G."/>
            <person name="Floudas D."/>
            <person name="Held B.W."/>
            <person name="Levasseur A."/>
            <person name="Lombard V."/>
            <person name="Morin E."/>
            <person name="Otillar R."/>
            <person name="Lindquist E.A."/>
            <person name="Sun H."/>
            <person name="LaButti K.M."/>
            <person name="Schmutz J."/>
            <person name="Jabbour D."/>
            <person name="Luo H."/>
            <person name="Baker S.E."/>
            <person name="Pisabarro A.G."/>
            <person name="Walton J.D."/>
            <person name="Blanchette R.A."/>
            <person name="Henrissat B."/>
            <person name="Martin F."/>
            <person name="Cullen D."/>
            <person name="Hibbett D.S."/>
            <person name="Grigoriev I.V."/>
        </authorList>
    </citation>
    <scope>NUCLEOTIDE SEQUENCE [LARGE SCALE GENOMIC DNA]</scope>
    <source>
        <strain evidence="3">CBS 339.88</strain>
    </source>
</reference>
<organism evidence="2 3">
    <name type="scientific">Galerina marginata (strain CBS 339.88)</name>
    <dbReference type="NCBI Taxonomy" id="685588"/>
    <lineage>
        <taxon>Eukaryota</taxon>
        <taxon>Fungi</taxon>
        <taxon>Dikarya</taxon>
        <taxon>Basidiomycota</taxon>
        <taxon>Agaricomycotina</taxon>
        <taxon>Agaricomycetes</taxon>
        <taxon>Agaricomycetidae</taxon>
        <taxon>Agaricales</taxon>
        <taxon>Agaricineae</taxon>
        <taxon>Strophariaceae</taxon>
        <taxon>Galerina</taxon>
    </lineage>
</organism>
<dbReference type="AlphaFoldDB" id="A0A067STI8"/>
<dbReference type="HOGENOM" id="CLU_1428082_0_0_1"/>
<dbReference type="Proteomes" id="UP000027222">
    <property type="component" value="Unassembled WGS sequence"/>
</dbReference>
<protein>
    <submittedName>
        <fullName evidence="2">Uncharacterized protein</fullName>
    </submittedName>
</protein>
<proteinExistence type="predicted"/>
<feature type="region of interest" description="Disordered" evidence="1">
    <location>
        <begin position="141"/>
        <end position="190"/>
    </location>
</feature>
<name>A0A067STI8_GALM3</name>
<dbReference type="CDD" id="cd21037">
    <property type="entry name" value="MLKL_NTD"/>
    <property type="match status" value="1"/>
</dbReference>
<dbReference type="InterPro" id="IPR059179">
    <property type="entry name" value="MLKL-like_MCAfunc"/>
</dbReference>
<keyword evidence="3" id="KW-1185">Reference proteome</keyword>
<accession>A0A067STI8</accession>
<dbReference type="Gene3D" id="1.20.930.20">
    <property type="entry name" value="Adaptor protein Cbl, N-terminal domain"/>
    <property type="match status" value="1"/>
</dbReference>
<sequence>MDFARPELTYLENAGKDRIETSLGLSESGRITLEIIRLSQRAKRHRKDCTYIADQAYQLVNAVDGGVKGRVIDVNNILQDHITHLNKDLEQIRKTVKKFASWWILFRSRDTPQRLEKCHDILYHSMNMYLQLLRFSLNQPAAKSPRHRRHVTSNYQPVEPRRQTRRNTHPLPPATKAYPPASMWQSSDHE</sequence>
<gene>
    <name evidence="2" type="ORF">GALMADRAFT_145100</name>
</gene>
<evidence type="ECO:0000313" key="3">
    <source>
        <dbReference type="Proteomes" id="UP000027222"/>
    </source>
</evidence>
<dbReference type="InterPro" id="IPR036537">
    <property type="entry name" value="Adaptor_Cbl_N_dom_sf"/>
</dbReference>
<evidence type="ECO:0000256" key="1">
    <source>
        <dbReference type="SAM" id="MobiDB-lite"/>
    </source>
</evidence>
<dbReference type="EMBL" id="KL142399">
    <property type="protein sequence ID" value="KDR70068.1"/>
    <property type="molecule type" value="Genomic_DNA"/>
</dbReference>
<dbReference type="GO" id="GO:0007166">
    <property type="term" value="P:cell surface receptor signaling pathway"/>
    <property type="evidence" value="ECO:0007669"/>
    <property type="project" value="InterPro"/>
</dbReference>
<dbReference type="OrthoDB" id="3041657at2759"/>